<organism evidence="2 3">
    <name type="scientific">Lichenifustis flavocetrariae</name>
    <dbReference type="NCBI Taxonomy" id="2949735"/>
    <lineage>
        <taxon>Bacteria</taxon>
        <taxon>Pseudomonadati</taxon>
        <taxon>Pseudomonadota</taxon>
        <taxon>Alphaproteobacteria</taxon>
        <taxon>Hyphomicrobiales</taxon>
        <taxon>Lichenihabitantaceae</taxon>
        <taxon>Lichenifustis</taxon>
    </lineage>
</organism>
<dbReference type="EMBL" id="JAMOIM010000003">
    <property type="protein sequence ID" value="MCW6507527.1"/>
    <property type="molecule type" value="Genomic_DNA"/>
</dbReference>
<dbReference type="PANTHER" id="PTHR36513:SF1">
    <property type="entry name" value="TRANSMEMBRANE PROTEIN"/>
    <property type="match status" value="1"/>
</dbReference>
<protein>
    <submittedName>
        <fullName evidence="2">Alpha/beta fold hydrolase</fullName>
    </submittedName>
</protein>
<evidence type="ECO:0000313" key="3">
    <source>
        <dbReference type="Proteomes" id="UP001165667"/>
    </source>
</evidence>
<evidence type="ECO:0000313" key="2">
    <source>
        <dbReference type="EMBL" id="MCW6507527.1"/>
    </source>
</evidence>
<gene>
    <name evidence="2" type="ORF">M8523_05770</name>
</gene>
<dbReference type="InterPro" id="IPR014586">
    <property type="entry name" value="UCP033909"/>
</dbReference>
<dbReference type="InterPro" id="IPR010297">
    <property type="entry name" value="DUF900_hydrolase"/>
</dbReference>
<comment type="caution">
    <text evidence="2">The sequence shown here is derived from an EMBL/GenBank/DDBJ whole genome shotgun (WGS) entry which is preliminary data.</text>
</comment>
<evidence type="ECO:0000256" key="1">
    <source>
        <dbReference type="SAM" id="SignalP"/>
    </source>
</evidence>
<dbReference type="Gene3D" id="3.40.50.1820">
    <property type="entry name" value="alpha/beta hydrolase"/>
    <property type="match status" value="1"/>
</dbReference>
<proteinExistence type="predicted"/>
<dbReference type="Proteomes" id="UP001165667">
    <property type="component" value="Unassembled WGS sequence"/>
</dbReference>
<keyword evidence="1" id="KW-0732">Signal</keyword>
<keyword evidence="3" id="KW-1185">Reference proteome</keyword>
<dbReference type="Pfam" id="PF05990">
    <property type="entry name" value="DUF900"/>
    <property type="match status" value="1"/>
</dbReference>
<dbReference type="InterPro" id="IPR029058">
    <property type="entry name" value="AB_hydrolase_fold"/>
</dbReference>
<name>A0AA41Z1G8_9HYPH</name>
<keyword evidence="2" id="KW-0378">Hydrolase</keyword>
<dbReference type="GO" id="GO:0016787">
    <property type="term" value="F:hydrolase activity"/>
    <property type="evidence" value="ECO:0007669"/>
    <property type="project" value="UniProtKB-KW"/>
</dbReference>
<dbReference type="SUPFAM" id="SSF53474">
    <property type="entry name" value="alpha/beta-Hydrolases"/>
    <property type="match status" value="1"/>
</dbReference>
<reference evidence="2" key="1">
    <citation type="submission" date="2022-05" db="EMBL/GenBank/DDBJ databases">
        <authorList>
            <person name="Pankratov T."/>
        </authorList>
    </citation>
    <scope>NUCLEOTIDE SEQUENCE</scope>
    <source>
        <strain evidence="2">BP6-180914</strain>
    </source>
</reference>
<dbReference type="PANTHER" id="PTHR36513">
    <property type="entry name" value="ABC TRANSMEMBRANE TYPE-1 DOMAIN-CONTAINING PROTEIN"/>
    <property type="match status" value="1"/>
</dbReference>
<feature type="signal peptide" evidence="1">
    <location>
        <begin position="1"/>
        <end position="23"/>
    </location>
</feature>
<sequence>MGQLAFGVWRGILVVTVSLSLSACVSTGVTAVADGVSSVGNFVTGAPEGSPHPIQIFVASTRKGPQNSSDEANPDGVAKFSLATISVPPGHETGLVERPSFGSANRMRDFVATSRRGLDDDQFPQEVASHVSGRIGSNRDILLFVHGFNNGFDEARYRLAQIVFDGRFGGVPVLFTWASRNSLFAYGSDRETAAASRDALERLMLTLANVPGVGKVHILAHSMGAWLAMEALRDNAVAGHPDLDGHLGEVMLASPDIDLGVFRQQLARLGEQAHVSVFAAHNDRALSLSSALANDRQRVGALDPTKPEDKAAIEQLGVKVYDTSAESVGFIGHANYANAPDIVQSIGAQLGASRKEDRDTVAVIGADGRTAAVPTPDATNSSAAPIAVVATPLPTEPAVAH</sequence>
<accession>A0AA41Z1G8</accession>
<dbReference type="RefSeq" id="WP_282583897.1">
    <property type="nucleotide sequence ID" value="NZ_JAMOIM010000003.1"/>
</dbReference>
<dbReference type="AlphaFoldDB" id="A0AA41Z1G8"/>
<dbReference type="PIRSF" id="PIRSF033909">
    <property type="entry name" value="UCP033909"/>
    <property type="match status" value="1"/>
</dbReference>
<feature type="chain" id="PRO_5041411927" evidence="1">
    <location>
        <begin position="24"/>
        <end position="401"/>
    </location>
</feature>